<organism evidence="8 9">
    <name type="scientific">Ditylenchus dipsaci</name>
    <dbReference type="NCBI Taxonomy" id="166011"/>
    <lineage>
        <taxon>Eukaryota</taxon>
        <taxon>Metazoa</taxon>
        <taxon>Ecdysozoa</taxon>
        <taxon>Nematoda</taxon>
        <taxon>Chromadorea</taxon>
        <taxon>Rhabditida</taxon>
        <taxon>Tylenchina</taxon>
        <taxon>Tylenchomorpha</taxon>
        <taxon>Sphaerularioidea</taxon>
        <taxon>Anguinidae</taxon>
        <taxon>Anguininae</taxon>
        <taxon>Ditylenchus</taxon>
    </lineage>
</organism>
<evidence type="ECO:0000256" key="1">
    <source>
        <dbReference type="ARBA" id="ARBA00004141"/>
    </source>
</evidence>
<evidence type="ECO:0000256" key="3">
    <source>
        <dbReference type="ARBA" id="ARBA00022692"/>
    </source>
</evidence>
<protein>
    <submittedName>
        <fullName evidence="9">Uncharacterized protein</fullName>
    </submittedName>
</protein>
<dbReference type="Pfam" id="PF10268">
    <property type="entry name" value="Tmemb_161AB"/>
    <property type="match status" value="1"/>
</dbReference>
<dbReference type="Proteomes" id="UP000887574">
    <property type="component" value="Unplaced"/>
</dbReference>
<keyword evidence="3 7" id="KW-0812">Transmembrane</keyword>
<reference evidence="9" key="1">
    <citation type="submission" date="2022-11" db="UniProtKB">
        <authorList>
            <consortium name="WormBaseParasite"/>
        </authorList>
    </citation>
    <scope>IDENTIFICATION</scope>
</reference>
<dbReference type="AlphaFoldDB" id="A0A915E1E7"/>
<keyword evidence="4 7" id="KW-1133">Transmembrane helix</keyword>
<dbReference type="GO" id="GO:0016020">
    <property type="term" value="C:membrane"/>
    <property type="evidence" value="ECO:0007669"/>
    <property type="project" value="UniProtKB-SubCell"/>
</dbReference>
<evidence type="ECO:0000256" key="7">
    <source>
        <dbReference type="SAM" id="Phobius"/>
    </source>
</evidence>
<keyword evidence="8" id="KW-1185">Reference proteome</keyword>
<feature type="transmembrane region" description="Helical" evidence="7">
    <location>
        <begin position="99"/>
        <end position="119"/>
    </location>
</feature>
<evidence type="ECO:0000313" key="9">
    <source>
        <dbReference type="WBParaSite" id="jg2593"/>
    </source>
</evidence>
<evidence type="ECO:0000256" key="4">
    <source>
        <dbReference type="ARBA" id="ARBA00022989"/>
    </source>
</evidence>
<evidence type="ECO:0000256" key="2">
    <source>
        <dbReference type="ARBA" id="ARBA00009706"/>
    </source>
</evidence>
<comment type="subcellular location">
    <subcellularLocation>
        <location evidence="1">Membrane</location>
        <topology evidence="1">Multi-pass membrane protein</topology>
    </subcellularLocation>
</comment>
<dbReference type="WBParaSite" id="jg2593">
    <property type="protein sequence ID" value="jg2593"/>
    <property type="gene ID" value="jg2593"/>
</dbReference>
<comment type="similarity">
    <text evidence="2">Belongs to the TMEM161 family.</text>
</comment>
<keyword evidence="6" id="KW-0325">Glycoprotein</keyword>
<accession>A0A915E1E7</accession>
<evidence type="ECO:0000256" key="5">
    <source>
        <dbReference type="ARBA" id="ARBA00023136"/>
    </source>
</evidence>
<sequence>MAIFGVITFAQNVSNNKTTTQVRKREKRKKFASDIGKEDAIENEPIRLVRLPLTSNALEGVPFFSSLTWTIDYFIFALTVLGKLTALKMSLSELSAERNLILCFAAIFFLVSMIFTMFMDQFMDIGFQQGFLLFQGAVQIIMRIF</sequence>
<evidence type="ECO:0000313" key="8">
    <source>
        <dbReference type="Proteomes" id="UP000887574"/>
    </source>
</evidence>
<dbReference type="InterPro" id="IPR019395">
    <property type="entry name" value="Transmembrane_161A/B"/>
</dbReference>
<name>A0A915E1E7_9BILA</name>
<keyword evidence="5 7" id="KW-0472">Membrane</keyword>
<evidence type="ECO:0000256" key="6">
    <source>
        <dbReference type="ARBA" id="ARBA00023180"/>
    </source>
</evidence>
<feature type="transmembrane region" description="Helical" evidence="7">
    <location>
        <begin position="67"/>
        <end position="87"/>
    </location>
</feature>
<proteinExistence type="inferred from homology"/>